<organism evidence="2 3">
    <name type="scientific">Bacillus gobiensis</name>
    <dbReference type="NCBI Taxonomy" id="1441095"/>
    <lineage>
        <taxon>Bacteria</taxon>
        <taxon>Bacillati</taxon>
        <taxon>Bacillota</taxon>
        <taxon>Bacilli</taxon>
        <taxon>Bacillales</taxon>
        <taxon>Bacillaceae</taxon>
        <taxon>Bacillus</taxon>
    </lineage>
</organism>
<dbReference type="Proteomes" id="UP000067625">
    <property type="component" value="Chromosome"/>
</dbReference>
<feature type="transmembrane region" description="Helical" evidence="1">
    <location>
        <begin position="6"/>
        <end position="37"/>
    </location>
</feature>
<keyword evidence="1" id="KW-0812">Transmembrane</keyword>
<accession>A0A0M4FKQ4</accession>
<evidence type="ECO:0000313" key="3">
    <source>
        <dbReference type="Proteomes" id="UP000067625"/>
    </source>
</evidence>
<proteinExistence type="predicted"/>
<gene>
    <name evidence="2" type="ORF">AM592_13050</name>
</gene>
<evidence type="ECO:0000313" key="2">
    <source>
        <dbReference type="EMBL" id="ALC82404.1"/>
    </source>
</evidence>
<name>A0A0M4FKQ4_9BACI</name>
<sequence length="60" mass="6853">MRKWLFLNYTLLVVCLYLYFATGFGAALFGIVIFLVWPVIHGGKTILHLIKKPSLKRKGS</sequence>
<evidence type="ECO:0000256" key="1">
    <source>
        <dbReference type="SAM" id="Phobius"/>
    </source>
</evidence>
<dbReference type="RefSeq" id="WP_053604192.1">
    <property type="nucleotide sequence ID" value="NZ_CP012600.1"/>
</dbReference>
<dbReference type="EMBL" id="CP012600">
    <property type="protein sequence ID" value="ALC82404.1"/>
    <property type="molecule type" value="Genomic_DNA"/>
</dbReference>
<dbReference type="AlphaFoldDB" id="A0A0M4FKQ4"/>
<keyword evidence="3" id="KW-1185">Reference proteome</keyword>
<reference evidence="2 3" key="2">
    <citation type="journal article" date="2016" name="Int. J. Syst. Evol. Microbiol.">
        <title>Bacillus gobiensis sp. nov., isolated from a soil sample.</title>
        <authorList>
            <person name="Liu B."/>
            <person name="Liu G.H."/>
            <person name="Cetin S."/>
            <person name="Schumann P."/>
            <person name="Pan Z.Z."/>
            <person name="Chen Q.Q."/>
        </authorList>
    </citation>
    <scope>NUCLEOTIDE SEQUENCE [LARGE SCALE GENOMIC DNA]</scope>
    <source>
        <strain evidence="2 3">FJAT-4402</strain>
    </source>
</reference>
<protein>
    <submittedName>
        <fullName evidence="2">Uncharacterized protein</fullName>
    </submittedName>
</protein>
<dbReference type="STRING" id="1441095.AM592_13050"/>
<keyword evidence="1" id="KW-0472">Membrane</keyword>
<reference evidence="3" key="1">
    <citation type="submission" date="2015-08" db="EMBL/GenBank/DDBJ databases">
        <title>Genome sequencing project for genomic taxonomy and phylogenomics of Bacillus-like bacteria.</title>
        <authorList>
            <person name="Liu B."/>
            <person name="Wang J."/>
            <person name="Zhu Y."/>
            <person name="Liu G."/>
            <person name="Chen Q."/>
            <person name="Chen Z."/>
            <person name="Lan J."/>
            <person name="Che J."/>
            <person name="Ge C."/>
            <person name="Shi H."/>
            <person name="Pan Z."/>
            <person name="Liu X."/>
        </authorList>
    </citation>
    <scope>NUCLEOTIDE SEQUENCE [LARGE SCALE GENOMIC DNA]</scope>
    <source>
        <strain evidence="3">FJAT-4402</strain>
    </source>
</reference>
<dbReference type="PATRIC" id="fig|1441095.3.peg.2863"/>
<keyword evidence="1" id="KW-1133">Transmembrane helix</keyword>